<keyword evidence="9" id="KW-0446">Lipid-binding</keyword>
<dbReference type="Pfam" id="PF25331">
    <property type="entry name" value="C2_Mug190_3rd"/>
    <property type="match status" value="1"/>
</dbReference>
<keyword evidence="10 12" id="KW-0472">Membrane</keyword>
<evidence type="ECO:0000313" key="15">
    <source>
        <dbReference type="EMBL" id="KAK5109730.1"/>
    </source>
</evidence>
<feature type="compositionally biased region" description="Polar residues" evidence="11">
    <location>
        <begin position="158"/>
        <end position="179"/>
    </location>
</feature>
<evidence type="ECO:0000256" key="5">
    <source>
        <dbReference type="ARBA" id="ARBA00022737"/>
    </source>
</evidence>
<accession>A0AAN7TJP2</accession>
<keyword evidence="6" id="KW-0256">Endoplasmic reticulum</keyword>
<feature type="compositionally biased region" description="Acidic residues" evidence="11">
    <location>
        <begin position="434"/>
        <end position="449"/>
    </location>
</feature>
<evidence type="ECO:0000256" key="3">
    <source>
        <dbReference type="ARBA" id="ARBA00022553"/>
    </source>
</evidence>
<dbReference type="Pfam" id="PF00168">
    <property type="entry name" value="C2"/>
    <property type="match status" value="2"/>
</dbReference>
<feature type="compositionally biased region" description="Basic and acidic residues" evidence="11">
    <location>
        <begin position="1134"/>
        <end position="1146"/>
    </location>
</feature>
<feature type="compositionally biased region" description="Acidic residues" evidence="11">
    <location>
        <begin position="1147"/>
        <end position="1166"/>
    </location>
</feature>
<dbReference type="InterPro" id="IPR000008">
    <property type="entry name" value="C2_dom"/>
</dbReference>
<organism evidence="15 16">
    <name type="scientific">Meristemomyces frigidus</name>
    <dbReference type="NCBI Taxonomy" id="1508187"/>
    <lineage>
        <taxon>Eukaryota</taxon>
        <taxon>Fungi</taxon>
        <taxon>Dikarya</taxon>
        <taxon>Ascomycota</taxon>
        <taxon>Pezizomycotina</taxon>
        <taxon>Dothideomycetes</taxon>
        <taxon>Dothideomycetidae</taxon>
        <taxon>Mycosphaerellales</taxon>
        <taxon>Teratosphaeriaceae</taxon>
        <taxon>Meristemomyces</taxon>
    </lineage>
</organism>
<dbReference type="PANTHER" id="PTHR47348:SF2">
    <property type="entry name" value="MEIOTICALLY UP-REGULATED 190 PROTEIN"/>
    <property type="match status" value="1"/>
</dbReference>
<feature type="compositionally biased region" description="Basic and acidic residues" evidence="11">
    <location>
        <begin position="121"/>
        <end position="130"/>
    </location>
</feature>
<evidence type="ECO:0000256" key="9">
    <source>
        <dbReference type="ARBA" id="ARBA00023121"/>
    </source>
</evidence>
<feature type="region of interest" description="Disordered" evidence="11">
    <location>
        <begin position="152"/>
        <end position="188"/>
    </location>
</feature>
<dbReference type="InterPro" id="IPR057349">
    <property type="entry name" value="C2_Mug190_3rd"/>
</dbReference>
<keyword evidence="7 12" id="KW-1133">Transmembrane helix</keyword>
<dbReference type="PROSITE" id="PS50004">
    <property type="entry name" value="C2"/>
    <property type="match status" value="2"/>
</dbReference>
<dbReference type="EMBL" id="JAVRRL010000059">
    <property type="protein sequence ID" value="KAK5109730.1"/>
    <property type="molecule type" value="Genomic_DNA"/>
</dbReference>
<dbReference type="CDD" id="cd04052">
    <property type="entry name" value="C2B_Tricalbin-like"/>
    <property type="match status" value="1"/>
</dbReference>
<evidence type="ECO:0000256" key="6">
    <source>
        <dbReference type="ARBA" id="ARBA00022824"/>
    </source>
</evidence>
<keyword evidence="2" id="KW-0813">Transport</keyword>
<keyword evidence="8" id="KW-0445">Lipid transport</keyword>
<dbReference type="GO" id="GO:0006869">
    <property type="term" value="P:lipid transport"/>
    <property type="evidence" value="ECO:0007669"/>
    <property type="project" value="UniProtKB-KW"/>
</dbReference>
<keyword evidence="4 12" id="KW-0812">Transmembrane</keyword>
<dbReference type="Proteomes" id="UP001310890">
    <property type="component" value="Unassembled WGS sequence"/>
</dbReference>
<evidence type="ECO:0000256" key="7">
    <source>
        <dbReference type="ARBA" id="ARBA00022989"/>
    </source>
</evidence>
<comment type="subcellular location">
    <subcellularLocation>
        <location evidence="1">Endoplasmic reticulum membrane</location>
    </subcellularLocation>
</comment>
<comment type="caution">
    <text evidence="15">The sequence shown here is derived from an EMBL/GenBank/DDBJ whole genome shotgun (WGS) entry which is preliminary data.</text>
</comment>
<dbReference type="CDD" id="cd21676">
    <property type="entry name" value="SMP_Mug190"/>
    <property type="match status" value="1"/>
</dbReference>
<evidence type="ECO:0000256" key="11">
    <source>
        <dbReference type="SAM" id="MobiDB-lite"/>
    </source>
</evidence>
<dbReference type="InterPro" id="IPR037765">
    <property type="entry name" value="C2B_Tricalbin"/>
</dbReference>
<dbReference type="Pfam" id="PF25669">
    <property type="entry name" value="SMP_MUG190-like"/>
    <property type="match status" value="2"/>
</dbReference>
<evidence type="ECO:0008006" key="17">
    <source>
        <dbReference type="Google" id="ProtNLM"/>
    </source>
</evidence>
<protein>
    <recommendedName>
        <fullName evidence="17">Meiotically up-regulated gene 190 protein</fullName>
    </recommendedName>
</protein>
<evidence type="ECO:0000256" key="4">
    <source>
        <dbReference type="ARBA" id="ARBA00022692"/>
    </source>
</evidence>
<dbReference type="PROSITE" id="PS51847">
    <property type="entry name" value="SMP"/>
    <property type="match status" value="1"/>
</dbReference>
<dbReference type="Gene3D" id="2.60.40.150">
    <property type="entry name" value="C2 domain"/>
    <property type="match status" value="2"/>
</dbReference>
<dbReference type="GO" id="GO:0008289">
    <property type="term" value="F:lipid binding"/>
    <property type="evidence" value="ECO:0007669"/>
    <property type="project" value="UniProtKB-KW"/>
</dbReference>
<dbReference type="SMART" id="SM00239">
    <property type="entry name" value="C2"/>
    <property type="match status" value="2"/>
</dbReference>
<gene>
    <name evidence="15" type="ORF">LTR62_006570</name>
</gene>
<feature type="transmembrane region" description="Helical" evidence="12">
    <location>
        <begin position="255"/>
        <end position="280"/>
    </location>
</feature>
<feature type="region of interest" description="Disordered" evidence="11">
    <location>
        <begin position="385"/>
        <end position="449"/>
    </location>
</feature>
<evidence type="ECO:0000256" key="12">
    <source>
        <dbReference type="SAM" id="Phobius"/>
    </source>
</evidence>
<feature type="compositionally biased region" description="Basic and acidic residues" evidence="11">
    <location>
        <begin position="1194"/>
        <end position="1205"/>
    </location>
</feature>
<evidence type="ECO:0000313" key="16">
    <source>
        <dbReference type="Proteomes" id="UP001310890"/>
    </source>
</evidence>
<feature type="compositionally biased region" description="Basic and acidic residues" evidence="11">
    <location>
        <begin position="418"/>
        <end position="427"/>
    </location>
</feature>
<dbReference type="InterPro" id="IPR037767">
    <property type="entry name" value="C2A_Mug190-like"/>
</dbReference>
<feature type="transmembrane region" description="Helical" evidence="12">
    <location>
        <begin position="212"/>
        <end position="235"/>
    </location>
</feature>
<dbReference type="GO" id="GO:0061817">
    <property type="term" value="P:endoplasmic reticulum-plasma membrane tethering"/>
    <property type="evidence" value="ECO:0007669"/>
    <property type="project" value="InterPro"/>
</dbReference>
<feature type="region of interest" description="Disordered" evidence="11">
    <location>
        <begin position="839"/>
        <end position="860"/>
    </location>
</feature>
<sequence length="1287" mass="144236">MSGREDADEDRKRFQPGYTPKHQIPTIQKYEQEKEERQVDARLDGDDKPSWSDRAREYWQGDKENEGPPDQDGSKDAENAHKEGKEEEEENKDYKDEEPVVDTSEITVGGAKDRRKKMRKRKDERAEREVTDPITHLPVTIHDLTSQALKEVPENEQPVGTTLRSATGLSNKSKSAQQLQKEHHEMREGHESMQAMFPPPEYSSIKQEMTEITNLGTTAGLIGAVVILTIAFGLQDLIKSVLLQRLEGRTGTASFFSRAAIWTVTGGIAVAAMTTLLVAVRHWMERRIRGMWDDEIWEANRASQKQAIRAHETESVAWLNALLASVWPLVNPDLFTSIADMLEDVMQASLPKVVHMVSVDDVGQGSESIRILGIKWLPTGAAARSVGKNGKLKSAQDSKKQNDRQVPGQGEVDDDAEDSKNEDHDGKSGGNQNDNEDGTEADEAEGMEAEEGDFVNVEISFAYRARPKTKKLKERTKDAHLFLAFYLPGNMKIPVWVDLRGIVGIIRMRIQLAPDPPFFALCTLTFLGQPKVDISCTPLTKRGLNLMDLPLISNFVQSSVDAAMAEYVAPKSLTLDLKDMLAGDDFKKDTAARGVLVVNIRRGYDFTAGDPGIPLIKDGGADPYVSVGWAKFGKPLWSTRLLEKEMEPIWNECTYLLVSPDELNVNERLRIQLWDADRFTADDDLGRIELDLRQLMRGEETNGRMQPRKDGFRALRAGEEMPGKLEWDVGYFSKARLQQCQFEQQTTAPEIKSQEQLDRKVDKICERKLREANIKQGRHTDSDRDNGGHDEEELEQQKAQEMKRQQDAMMISAPPPKGYPSGIFSIQIHQITGLELEKTNKKQVDKESDDPDTQEDGDHLPSAFCTVIINHNKVFKTRTKPKNSKPFYNAGVERFIPDWQNCEVYVSVRDARVREEDPLLGIVHLPLHDVFKHRSQVNGFYPLMGGVGYGRIRLSMVWRSVQLQAPPQALGWGYGTLEIMSGLESRDLPDEYKRMKIRLHSDISSVKIRPANADGHWETRRQLSLHLPVQKRYASCLALEIRKKGLAKDKTAAFATLWLREIPDEVEKEVVLPVYTGDFQRARVNSLDKPGEQIGTIRLRVTFWAGLGASHSQWAGKNARMRDVVEVLQVSRDQMESGEDAKKAGIVDEEATSSGSDDDSSDDDADVGGVDGAKRDRGPGKRLVGGVSLDNDAGDSKQDTDDPEHGSGGAASLSTSSKNNGHHTSIIDAAKDYKKHMKSEHRRHRGIMQWKIPRSAQRGVHKVENAGQKVKEKLGLRGKGQGVETEV</sequence>
<keyword evidence="3" id="KW-0597">Phosphoprotein</keyword>
<feature type="region of interest" description="Disordered" evidence="11">
    <location>
        <begin position="772"/>
        <end position="807"/>
    </location>
</feature>
<feature type="domain" description="C2" evidence="13">
    <location>
        <begin position="576"/>
        <end position="705"/>
    </location>
</feature>
<feature type="region of interest" description="Disordered" evidence="11">
    <location>
        <begin position="1134"/>
        <end position="1261"/>
    </location>
</feature>
<feature type="domain" description="C2" evidence="13">
    <location>
        <begin position="805"/>
        <end position="941"/>
    </location>
</feature>
<evidence type="ECO:0000256" key="2">
    <source>
        <dbReference type="ARBA" id="ARBA00022448"/>
    </source>
</evidence>
<feature type="compositionally biased region" description="Basic and acidic residues" evidence="11">
    <location>
        <begin position="30"/>
        <end position="85"/>
    </location>
</feature>
<feature type="domain" description="SMP-LTD" evidence="14">
    <location>
        <begin position="312"/>
        <end position="578"/>
    </location>
</feature>
<dbReference type="InterPro" id="IPR035892">
    <property type="entry name" value="C2_domain_sf"/>
</dbReference>
<evidence type="ECO:0000259" key="14">
    <source>
        <dbReference type="PROSITE" id="PS51847"/>
    </source>
</evidence>
<feature type="compositionally biased region" description="Basic and acidic residues" evidence="11">
    <location>
        <begin position="772"/>
        <end position="806"/>
    </location>
</feature>
<reference evidence="15" key="1">
    <citation type="submission" date="2023-08" db="EMBL/GenBank/DDBJ databases">
        <title>Black Yeasts Isolated from many extreme environments.</title>
        <authorList>
            <person name="Coleine C."/>
            <person name="Stajich J.E."/>
            <person name="Selbmann L."/>
        </authorList>
    </citation>
    <scope>NUCLEOTIDE SEQUENCE</scope>
    <source>
        <strain evidence="15">CCFEE 5401</strain>
    </source>
</reference>
<feature type="region of interest" description="Disordered" evidence="11">
    <location>
        <begin position="1"/>
        <end position="130"/>
    </location>
</feature>
<evidence type="ECO:0000256" key="10">
    <source>
        <dbReference type="ARBA" id="ARBA00023136"/>
    </source>
</evidence>
<name>A0AAN7TJP2_9PEZI</name>
<evidence type="ECO:0000256" key="1">
    <source>
        <dbReference type="ARBA" id="ARBA00004586"/>
    </source>
</evidence>
<keyword evidence="5" id="KW-0677">Repeat</keyword>
<dbReference type="GO" id="GO:0005789">
    <property type="term" value="C:endoplasmic reticulum membrane"/>
    <property type="evidence" value="ECO:0007669"/>
    <property type="project" value="UniProtKB-SubCell"/>
</dbReference>
<evidence type="ECO:0000256" key="8">
    <source>
        <dbReference type="ARBA" id="ARBA00023055"/>
    </source>
</evidence>
<dbReference type="InterPro" id="IPR031468">
    <property type="entry name" value="SMP_LBD"/>
</dbReference>
<dbReference type="PANTHER" id="PTHR47348">
    <property type="entry name" value="MEIOTICALLY UP-REGULATED GENE 190 PROTEIN"/>
    <property type="match status" value="1"/>
</dbReference>
<evidence type="ECO:0000259" key="13">
    <source>
        <dbReference type="PROSITE" id="PS50004"/>
    </source>
</evidence>
<feature type="compositionally biased region" description="Basic residues" evidence="11">
    <location>
        <begin position="1233"/>
        <end position="1246"/>
    </location>
</feature>
<dbReference type="SUPFAM" id="SSF49562">
    <property type="entry name" value="C2 domain (Calcium/lipid-binding domain, CaLB)"/>
    <property type="match status" value="2"/>
</dbReference>
<proteinExistence type="predicted"/>
<dbReference type="CDD" id="cd04041">
    <property type="entry name" value="C2A_fungal"/>
    <property type="match status" value="1"/>
</dbReference>
<feature type="compositionally biased region" description="Basic and acidic residues" evidence="11">
    <location>
        <begin position="394"/>
        <end position="403"/>
    </location>
</feature>